<accession>A0A2Z3HZI1</accession>
<gene>
    <name evidence="3" type="ORF">HYN04_03935</name>
</gene>
<evidence type="ECO:0000313" key="4">
    <source>
        <dbReference type="Proteomes" id="UP000247763"/>
    </source>
</evidence>
<dbReference type="OrthoDB" id="5574095at2"/>
<reference evidence="4" key="1">
    <citation type="submission" date="2018-05" db="EMBL/GenBank/DDBJ databases">
        <title>Genome sequencing of Phenylobacterium sp. HYN0004.</title>
        <authorList>
            <person name="Yi H."/>
            <person name="Baek C."/>
        </authorList>
    </citation>
    <scope>NUCLEOTIDE SEQUENCE [LARGE SCALE GENOMIC DNA]</scope>
    <source>
        <strain evidence="4">HYN0004</strain>
    </source>
</reference>
<evidence type="ECO:0000259" key="2">
    <source>
        <dbReference type="Pfam" id="PF13386"/>
    </source>
</evidence>
<feature type="transmembrane region" description="Helical" evidence="1">
    <location>
        <begin position="56"/>
        <end position="77"/>
    </location>
</feature>
<dbReference type="InterPro" id="IPR039447">
    <property type="entry name" value="UreH-like_TM_dom"/>
</dbReference>
<dbReference type="EMBL" id="CP029479">
    <property type="protein sequence ID" value="AWM76978.1"/>
    <property type="molecule type" value="Genomic_DNA"/>
</dbReference>
<feature type="transmembrane region" description="Helical" evidence="1">
    <location>
        <begin position="199"/>
        <end position="220"/>
    </location>
</feature>
<organism evidence="3 4">
    <name type="scientific">Phenylobacterium parvum</name>
    <dbReference type="NCBI Taxonomy" id="2201350"/>
    <lineage>
        <taxon>Bacteria</taxon>
        <taxon>Pseudomonadati</taxon>
        <taxon>Pseudomonadota</taxon>
        <taxon>Alphaproteobacteria</taxon>
        <taxon>Caulobacterales</taxon>
        <taxon>Caulobacteraceae</taxon>
        <taxon>Phenylobacterium</taxon>
    </lineage>
</organism>
<sequence length="230" mass="22275">MITLDFGGGLLLGLASSLHCAGMCGGIAASIALAAAPGTSTGGRLIALLQAQAGKAAGYMAAGAALGWAGAGLYGALDMAEAFGILQKVSAAVLVWTALGLMGLVPSPAILGRLFQPLGRWMLKARRSARGLAATAAGLAWGLIPCGMVYAALLYALLAGTPGRGALVMAGFALGVLPSVTATALGASSLVRAGARPALRLAAGGALIAFAIATLVWPAGAAPGLCLPGG</sequence>
<keyword evidence="4" id="KW-1185">Reference proteome</keyword>
<evidence type="ECO:0000256" key="1">
    <source>
        <dbReference type="SAM" id="Phobius"/>
    </source>
</evidence>
<proteinExistence type="predicted"/>
<protein>
    <submittedName>
        <fullName evidence="3">Sulfite exporter TauE/SafE family protein</fullName>
    </submittedName>
</protein>
<keyword evidence="1" id="KW-0812">Transmembrane</keyword>
<evidence type="ECO:0000313" key="3">
    <source>
        <dbReference type="EMBL" id="AWM76978.1"/>
    </source>
</evidence>
<feature type="domain" description="Urease accessory protein UreH-like transmembrane" evidence="2">
    <location>
        <begin position="10"/>
        <end position="212"/>
    </location>
</feature>
<feature type="transmembrane region" description="Helical" evidence="1">
    <location>
        <begin position="132"/>
        <end position="158"/>
    </location>
</feature>
<dbReference type="PANTHER" id="PTHR42208:SF1">
    <property type="entry name" value="HEAVY METAL TRANSPORTER"/>
    <property type="match status" value="1"/>
</dbReference>
<keyword evidence="1" id="KW-1133">Transmembrane helix</keyword>
<name>A0A2Z3HZI1_9CAUL</name>
<dbReference type="Pfam" id="PF13386">
    <property type="entry name" value="DsbD_2"/>
    <property type="match status" value="1"/>
</dbReference>
<keyword evidence="1" id="KW-0472">Membrane</keyword>
<feature type="transmembrane region" description="Helical" evidence="1">
    <location>
        <begin position="164"/>
        <end position="187"/>
    </location>
</feature>
<feature type="transmembrane region" description="Helical" evidence="1">
    <location>
        <begin position="89"/>
        <end position="111"/>
    </location>
</feature>
<dbReference type="PANTHER" id="PTHR42208">
    <property type="entry name" value="HEAVY METAL TRANSPORTER-RELATED"/>
    <property type="match status" value="1"/>
</dbReference>
<dbReference type="RefSeq" id="WP_110449547.1">
    <property type="nucleotide sequence ID" value="NZ_CP029479.1"/>
</dbReference>
<dbReference type="AlphaFoldDB" id="A0A2Z3HZI1"/>
<dbReference type="Proteomes" id="UP000247763">
    <property type="component" value="Chromosome"/>
</dbReference>
<dbReference type="KEGG" id="phb:HYN04_03935"/>
<feature type="transmembrane region" description="Helical" evidence="1">
    <location>
        <begin position="12"/>
        <end position="35"/>
    </location>
</feature>